<evidence type="ECO:0000256" key="9">
    <source>
        <dbReference type="RuleBase" id="RU369108"/>
    </source>
</evidence>
<keyword evidence="5 9" id="KW-0694">RNA-binding</keyword>
<evidence type="ECO:0000256" key="5">
    <source>
        <dbReference type="ARBA" id="ARBA00022884"/>
    </source>
</evidence>
<evidence type="ECO:0000256" key="6">
    <source>
        <dbReference type="ARBA" id="ARBA00023086"/>
    </source>
</evidence>
<dbReference type="Pfam" id="PF03216">
    <property type="entry name" value="Rhabdo_ncap_2"/>
    <property type="match status" value="1"/>
</dbReference>
<accession>A0A024HA00</accession>
<sequence>MAIPKLSQQNLTIANARAVGARMRRRTMAMHTPEELRRMGFDMNAPYYDPKTGRRVPDSDNSKEPGDNDEEAEDEDADMEQEEEESDEERQIKGRKKSTKGNEEPPPMPKVSARLGVKKGGIKKKKKVLRIRDEMRLTAEQNRGMANQYGGNIDTWTDAAMLGKTTFELKHLDIEELIDICDNVVIGLTSSVTEKIARDIMIAAYNLFSFADGAKVFPERNPCDPQEMEQGYLDTRIEFKGDGEYQLPENLSEEDYVQGCCYIAASTLRLFTKSAENYVRAFEQIKAKYYRFYKDEFPLTYLTPDRRCIEGLKEIYTNKEVYRNALLPFLYSFSELTDPKGMCRLLYEQHLALTGMHAVSLFVKVCLGSHCLPEELSSGLWHRTTRDALREIKDILVSHFLGGIDGQEKGTWMYARLLNDAYFSRIQTKNCKNLVCALAYMASLIGIAGNQNIMGIVHLERMTDEAKAIPIKWATRLVLILSENEEAADGNDVTLDSEDED</sequence>
<evidence type="ECO:0000256" key="8">
    <source>
        <dbReference type="ARBA" id="ARBA00033344"/>
    </source>
</evidence>
<dbReference type="GO" id="GO:0019013">
    <property type="term" value="C:viral nucleocapsid"/>
    <property type="evidence" value="ECO:0007669"/>
    <property type="project" value="UniProtKB-UniRule"/>
</dbReference>
<keyword evidence="6 9" id="KW-0543">Viral nucleoprotein</keyword>
<evidence type="ECO:0000256" key="1">
    <source>
        <dbReference type="ARBA" id="ARBA00014389"/>
    </source>
</evidence>
<keyword evidence="7 9" id="KW-0687">Ribonucleoprotein</keyword>
<feature type="compositionally biased region" description="Acidic residues" evidence="10">
    <location>
        <begin position="67"/>
        <end position="88"/>
    </location>
</feature>
<evidence type="ECO:0000256" key="3">
    <source>
        <dbReference type="ARBA" id="ARBA00022561"/>
    </source>
</evidence>
<name>A0A024HA00_9RHAB</name>
<protein>
    <recommendedName>
        <fullName evidence="1 9">Nucleoprotein</fullName>
        <shortName evidence="9">NP</shortName>
        <shortName evidence="9">Protein N</shortName>
    </recommendedName>
    <alternativeName>
        <fullName evidence="8 9">Nucleocapsid protein</fullName>
    </alternativeName>
</protein>
<keyword evidence="2 9" id="KW-1139">Helical capsid protein</keyword>
<comment type="function">
    <text evidence="9">Encapsidates the genome, protecting it from nucleases. The encapsidated genomic RNA is termed the nucleocapsid (NC) and serves as template for viral transcription and replication.</text>
</comment>
<feature type="compositionally biased region" description="Basic and acidic residues" evidence="10">
    <location>
        <begin position="51"/>
        <end position="66"/>
    </location>
</feature>
<dbReference type="EMBL" id="HG005157">
    <property type="protein sequence ID" value="CDF65984.1"/>
    <property type="molecule type" value="Genomic_RNA"/>
</dbReference>
<dbReference type="GO" id="GO:0003723">
    <property type="term" value="F:RNA binding"/>
    <property type="evidence" value="ECO:0007669"/>
    <property type="project" value="UniProtKB-UniRule"/>
</dbReference>
<keyword evidence="3 9" id="KW-0167">Capsid protein</keyword>
<evidence type="ECO:0000256" key="7">
    <source>
        <dbReference type="ARBA" id="ARBA00023274"/>
    </source>
</evidence>
<evidence type="ECO:0000256" key="10">
    <source>
        <dbReference type="SAM" id="MobiDB-lite"/>
    </source>
</evidence>
<proteinExistence type="inferred from homology"/>
<keyword evidence="4 9" id="KW-0946">Virion</keyword>
<dbReference type="GO" id="GO:0019029">
    <property type="term" value="C:helical viral capsid"/>
    <property type="evidence" value="ECO:0007669"/>
    <property type="project" value="UniProtKB-UniRule"/>
</dbReference>
<comment type="subunit">
    <text evidence="9">Homomultimerizes to form the nucleocapsid. Binds to viral genomic RNA.</text>
</comment>
<evidence type="ECO:0000256" key="2">
    <source>
        <dbReference type="ARBA" id="ARBA00022497"/>
    </source>
</evidence>
<dbReference type="GO" id="GO:0030430">
    <property type="term" value="C:host cell cytoplasm"/>
    <property type="evidence" value="ECO:0007669"/>
    <property type="project" value="UniProtKB-SubCell"/>
</dbReference>
<comment type="subcellular location">
    <subcellularLocation>
        <location evidence="9">Virion</location>
    </subcellularLocation>
    <subcellularLocation>
        <location evidence="9">Host cytoplasm</location>
    </subcellularLocation>
</comment>
<organism evidence="11">
    <name type="scientific">uncultured varicosavirus</name>
    <dbReference type="NCBI Taxonomy" id="1342375"/>
    <lineage>
        <taxon>Viruses</taxon>
        <taxon>Riboviria</taxon>
        <taxon>Orthornavirae</taxon>
        <taxon>Negarnaviricota</taxon>
        <taxon>Haploviricotina</taxon>
        <taxon>Monjiviricetes</taxon>
        <taxon>Mononegavirales</taxon>
        <taxon>Rhabdoviridae</taxon>
        <taxon>Betarhabdovirinae</taxon>
        <taxon>Varicosavirus</taxon>
        <taxon>environmental samples</taxon>
    </lineage>
</organism>
<evidence type="ECO:0000256" key="4">
    <source>
        <dbReference type="ARBA" id="ARBA00022844"/>
    </source>
</evidence>
<dbReference type="InterPro" id="IPR004902">
    <property type="entry name" value="Rhabdo_ncap_2"/>
</dbReference>
<gene>
    <name evidence="11" type="primary">CP</name>
</gene>
<feature type="region of interest" description="Disordered" evidence="10">
    <location>
        <begin position="20"/>
        <end position="115"/>
    </location>
</feature>
<evidence type="ECO:0000313" key="11">
    <source>
        <dbReference type="EMBL" id="CDF65984.1"/>
    </source>
</evidence>
<keyword evidence="9" id="KW-1035">Host cytoplasm</keyword>
<dbReference type="GO" id="GO:1990904">
    <property type="term" value="C:ribonucleoprotein complex"/>
    <property type="evidence" value="ECO:0007669"/>
    <property type="project" value="UniProtKB-UniRule"/>
</dbReference>
<comment type="similarity">
    <text evidence="9">Belongs to the nucleorhabdovirus nucleocapsid protein family.</text>
</comment>
<reference evidence="11" key="1">
    <citation type="submission" date="2013-05" db="EMBL/GenBank/DDBJ databases">
        <title>Cryptic viruses and multiple herbicide resistance in the grass weeds Alopecurus myosuroides and Lolium rigidum.</title>
        <authorList>
            <person name="Sabbadin F."/>
            <person name="Glover R."/>
            <person name="Wortley D.J."/>
            <person name="Edwards R."/>
        </authorList>
    </citation>
    <scope>NUCLEOTIDE SEQUENCE</scope>
    <source>
        <strain evidence="11">BG resistant 2</strain>
        <tissue evidence="11">Host shoot tissue</tissue>
    </source>
</reference>